<sequence>MIKDFRTEVEISAQPGIWEAWSTELPAIAGQIRNWIEARAPDEIWLCGAGTSAFIADSLVVGLGRCHGIPLVNVPTTDLVARPGDFFRTGTRPLVVSFGRSGNSSESVGTLDLLDRLSPEADRLNITCNSDSVLATRKPQGTGEARVITLPPACHDAGFAMTSSYTTMLITALACLSDTPVDSLSERMSHLARSARALLDQPLNMARPERAVFLGSGPFKGTARESALKVLELTAGRVVAAWDSTLGFRHGPKAVIDGATSVFVFLSSDELTRKYDQDVAAEIRAQFPDIRVTTIGAPMTGSETPDIALDTGLEDVWSTPAAVLPAQRLSVAWSQSLALDVDDPFAGRNLTRVVSNVRLYA</sequence>
<dbReference type="GO" id="GO:1901135">
    <property type="term" value="P:carbohydrate derivative metabolic process"/>
    <property type="evidence" value="ECO:0007669"/>
    <property type="project" value="InterPro"/>
</dbReference>
<dbReference type="GO" id="GO:0097367">
    <property type="term" value="F:carbohydrate derivative binding"/>
    <property type="evidence" value="ECO:0007669"/>
    <property type="project" value="InterPro"/>
</dbReference>
<dbReference type="SUPFAM" id="SSF53697">
    <property type="entry name" value="SIS domain"/>
    <property type="match status" value="1"/>
</dbReference>
<dbReference type="EMBL" id="JAMYXC010000319">
    <property type="protein sequence ID" value="MCP1170637.1"/>
    <property type="molecule type" value="Genomic_DNA"/>
</dbReference>
<evidence type="ECO:0000313" key="2">
    <source>
        <dbReference type="EMBL" id="MCP1170637.1"/>
    </source>
</evidence>
<dbReference type="AlphaFoldDB" id="A0A9X2JQ14"/>
<organism evidence="2 3">
    <name type="scientific">Limimaricola litoreus</name>
    <dbReference type="NCBI Taxonomy" id="2955316"/>
    <lineage>
        <taxon>Bacteria</taxon>
        <taxon>Pseudomonadati</taxon>
        <taxon>Pseudomonadota</taxon>
        <taxon>Alphaproteobacteria</taxon>
        <taxon>Rhodobacterales</taxon>
        <taxon>Paracoccaceae</taxon>
        <taxon>Limimaricola</taxon>
    </lineage>
</organism>
<feature type="domain" description="SIS" evidence="1">
    <location>
        <begin position="32"/>
        <end position="184"/>
    </location>
</feature>
<dbReference type="Gene3D" id="3.40.50.10490">
    <property type="entry name" value="Glucose-6-phosphate isomerase like protein, domain 1"/>
    <property type="match status" value="2"/>
</dbReference>
<proteinExistence type="predicted"/>
<feature type="domain" description="SIS" evidence="1">
    <location>
        <begin position="199"/>
        <end position="344"/>
    </location>
</feature>
<accession>A0A9X2JQ14</accession>
<keyword evidence="3" id="KW-1185">Reference proteome</keyword>
<evidence type="ECO:0000259" key="1">
    <source>
        <dbReference type="PROSITE" id="PS51464"/>
    </source>
</evidence>
<dbReference type="Proteomes" id="UP001139477">
    <property type="component" value="Unassembled WGS sequence"/>
</dbReference>
<comment type="caution">
    <text evidence="2">The sequence shown here is derived from an EMBL/GenBank/DDBJ whole genome shotgun (WGS) entry which is preliminary data.</text>
</comment>
<gene>
    <name evidence="2" type="ORF">NHG85_19215</name>
</gene>
<dbReference type="InterPro" id="IPR001347">
    <property type="entry name" value="SIS_dom"/>
</dbReference>
<dbReference type="InterPro" id="IPR046348">
    <property type="entry name" value="SIS_dom_sf"/>
</dbReference>
<reference evidence="2" key="1">
    <citation type="submission" date="2022-06" db="EMBL/GenBank/DDBJ databases">
        <title>Limimaricola sediminis sp. nov., isolated from an intertidal sediment.</title>
        <authorList>
            <person name="Shao X."/>
        </authorList>
    </citation>
    <scope>NUCLEOTIDE SEQUENCE</scope>
    <source>
        <strain evidence="2">ASW11-118</strain>
    </source>
</reference>
<dbReference type="PROSITE" id="PS51464">
    <property type="entry name" value="SIS"/>
    <property type="match status" value="2"/>
</dbReference>
<evidence type="ECO:0000313" key="3">
    <source>
        <dbReference type="Proteomes" id="UP001139477"/>
    </source>
</evidence>
<name>A0A9X2JQ14_9RHOB</name>
<protein>
    <submittedName>
        <fullName evidence="2">SIS domain-containing protein</fullName>
    </submittedName>
</protein>
<dbReference type="RefSeq" id="WP_253335354.1">
    <property type="nucleotide sequence ID" value="NZ_JAMYXC010000319.1"/>
</dbReference>